<name>A0A1T4PVQ0_9FUSO</name>
<evidence type="ECO:0000259" key="1">
    <source>
        <dbReference type="Pfam" id="PF05876"/>
    </source>
</evidence>
<dbReference type="GO" id="GO:0016887">
    <property type="term" value="F:ATP hydrolysis activity"/>
    <property type="evidence" value="ECO:0007669"/>
    <property type="project" value="InterPro"/>
</dbReference>
<dbReference type="InterPro" id="IPR046453">
    <property type="entry name" value="GpA_ATPase"/>
</dbReference>
<dbReference type="HAMAP" id="MF_04144">
    <property type="entry name" value="TERL_LAMBDA"/>
    <property type="match status" value="1"/>
</dbReference>
<dbReference type="OrthoDB" id="5181253at2"/>
<evidence type="ECO:0000313" key="3">
    <source>
        <dbReference type="EMBL" id="SJZ95367.1"/>
    </source>
</evidence>
<proteinExistence type="inferred from homology"/>
<evidence type="ECO:0000259" key="2">
    <source>
        <dbReference type="Pfam" id="PF20454"/>
    </source>
</evidence>
<sequence length="606" mass="69866">MSNNTIELIKNILKLLKPPKKTTVSMWAGNNRMLSSESSPEPGLWNNERAPYQVPMMDAFNEKETEEITVMAAAQTAKTEIILNMIGFIIDNDPGPVMLVQPTKTMARSFSRKRLEPMLRDCKSLSEKVQGYLANVTDKYFPGGFLFLIGSNSTNELAGTPIRYLFLDEVDRYKNNVGDEGDPVELAEKRTANFANRKKVRVSTPGLKETSKIYSLYLNSTQETWQVPCPKCGEYQKFKIENFDVESITMCCEKCGAFSTENEWKNQEKKGKYISEKKQETNIHRGFYLSSFSSPWVKWTDIGRKYKEALDEPNKMQVFYNTFLGLPYENEFNEGLDWEILYKNRRIKYTAEVPEEVLFLTAGVDVQDDRLEVEVCGWGARRQRYGIVYKILLGDPGTEKVWKQLDEFLQKNFYFKDKTPLNIICTFIDTGGHHTQEAYDFIYMREHRNIYGIKGLGSDGKQVINTTRKTKRNNGRNITLISLGVNALKDMTYSSLKREEEGPLYCYYPDDPERGYGEKYFKSVTGEIKTTKTVRGIEKIEWVQIGPNEAFDIRGYLTAAMIYMNPDFENLSKMTKKELSEKSRAAIYKQKREQKSKVLLSKGVKV</sequence>
<organism evidence="3 4">
    <name type="scientific">Cetobacterium ceti</name>
    <dbReference type="NCBI Taxonomy" id="180163"/>
    <lineage>
        <taxon>Bacteria</taxon>
        <taxon>Fusobacteriati</taxon>
        <taxon>Fusobacteriota</taxon>
        <taxon>Fusobacteriia</taxon>
        <taxon>Fusobacteriales</taxon>
        <taxon>Fusobacteriaceae</taxon>
        <taxon>Cetobacterium</taxon>
    </lineage>
</organism>
<dbReference type="RefSeq" id="WP_078694509.1">
    <property type="nucleotide sequence ID" value="NZ_FUWX01000016.1"/>
</dbReference>
<dbReference type="Gene3D" id="3.40.50.300">
    <property type="entry name" value="P-loop containing nucleotide triphosphate hydrolases"/>
    <property type="match status" value="1"/>
</dbReference>
<dbReference type="Pfam" id="PF20454">
    <property type="entry name" value="GpA_nuclease"/>
    <property type="match status" value="1"/>
</dbReference>
<dbReference type="GO" id="GO:0004519">
    <property type="term" value="F:endonuclease activity"/>
    <property type="evidence" value="ECO:0007669"/>
    <property type="project" value="InterPro"/>
</dbReference>
<reference evidence="3 4" key="1">
    <citation type="submission" date="2017-02" db="EMBL/GenBank/DDBJ databases">
        <authorList>
            <person name="Peterson S.W."/>
        </authorList>
    </citation>
    <scope>NUCLEOTIDE SEQUENCE [LARGE SCALE GENOMIC DNA]</scope>
    <source>
        <strain evidence="3 4">ATCC 700028</strain>
    </source>
</reference>
<dbReference type="InterPro" id="IPR027417">
    <property type="entry name" value="P-loop_NTPase"/>
</dbReference>
<accession>A0A1T4PVQ0</accession>
<dbReference type="AlphaFoldDB" id="A0A1T4PVQ0"/>
<dbReference type="Pfam" id="PF05876">
    <property type="entry name" value="GpA_ATPase"/>
    <property type="match status" value="1"/>
</dbReference>
<feature type="domain" description="Terminase large subunit GpA endonuclease" evidence="2">
    <location>
        <begin position="284"/>
        <end position="567"/>
    </location>
</feature>
<dbReference type="PANTHER" id="PTHR34413:SF2">
    <property type="entry name" value="PROPHAGE TAIL FIBER ASSEMBLY PROTEIN HOMOLOG TFAE-RELATED"/>
    <property type="match status" value="1"/>
</dbReference>
<evidence type="ECO:0000313" key="4">
    <source>
        <dbReference type="Proteomes" id="UP000191153"/>
    </source>
</evidence>
<dbReference type="PANTHER" id="PTHR34413">
    <property type="entry name" value="PROPHAGE TAIL FIBER ASSEMBLY PROTEIN HOMOLOG TFAE-RELATED-RELATED"/>
    <property type="match status" value="1"/>
</dbReference>
<dbReference type="InterPro" id="IPR008866">
    <property type="entry name" value="Phage_lambda_GpA-like"/>
</dbReference>
<protein>
    <submittedName>
        <fullName evidence="3">Phage terminase, large subunit GpA</fullName>
    </submittedName>
</protein>
<dbReference type="Proteomes" id="UP000191153">
    <property type="component" value="Unassembled WGS sequence"/>
</dbReference>
<dbReference type="STRING" id="180163.SAMN02745174_02056"/>
<keyword evidence="4" id="KW-1185">Reference proteome</keyword>
<dbReference type="InterPro" id="IPR046454">
    <property type="entry name" value="GpA_endonuclease"/>
</dbReference>
<dbReference type="InterPro" id="IPR051220">
    <property type="entry name" value="TFA_Chaperone"/>
</dbReference>
<dbReference type="GO" id="GO:0005524">
    <property type="term" value="F:ATP binding"/>
    <property type="evidence" value="ECO:0007669"/>
    <property type="project" value="InterPro"/>
</dbReference>
<dbReference type="EMBL" id="FUWX01000016">
    <property type="protein sequence ID" value="SJZ95367.1"/>
    <property type="molecule type" value="Genomic_DNA"/>
</dbReference>
<feature type="domain" description="Phage terminase large subunit GpA ATPase" evidence="1">
    <location>
        <begin position="39"/>
        <end position="271"/>
    </location>
</feature>
<gene>
    <name evidence="3" type="ORF">SAMN02745174_02056</name>
</gene>